<reference evidence="2" key="1">
    <citation type="journal article" date="2017" name="Nature">
        <title>The sunflower genome provides insights into oil metabolism, flowering and Asterid evolution.</title>
        <authorList>
            <person name="Badouin H."/>
            <person name="Gouzy J."/>
            <person name="Grassa C.J."/>
            <person name="Murat F."/>
            <person name="Staton S.E."/>
            <person name="Cottret L."/>
            <person name="Lelandais-Briere C."/>
            <person name="Owens G.L."/>
            <person name="Carrere S."/>
            <person name="Mayjonade B."/>
            <person name="Legrand L."/>
            <person name="Gill N."/>
            <person name="Kane N.C."/>
            <person name="Bowers J.E."/>
            <person name="Hubner S."/>
            <person name="Bellec A."/>
            <person name="Berard A."/>
            <person name="Berges H."/>
            <person name="Blanchet N."/>
            <person name="Boniface M.C."/>
            <person name="Brunel D."/>
            <person name="Catrice O."/>
            <person name="Chaidir N."/>
            <person name="Claudel C."/>
            <person name="Donnadieu C."/>
            <person name="Faraut T."/>
            <person name="Fievet G."/>
            <person name="Helmstetter N."/>
            <person name="King M."/>
            <person name="Knapp S.J."/>
            <person name="Lai Z."/>
            <person name="Le Paslier M.C."/>
            <person name="Lippi Y."/>
            <person name="Lorenzon L."/>
            <person name="Mandel J.R."/>
            <person name="Marage G."/>
            <person name="Marchand G."/>
            <person name="Marquand E."/>
            <person name="Bret-Mestries E."/>
            <person name="Morien E."/>
            <person name="Nambeesan S."/>
            <person name="Nguyen T."/>
            <person name="Pegot-Espagnet P."/>
            <person name="Pouilly N."/>
            <person name="Raftis F."/>
            <person name="Sallet E."/>
            <person name="Schiex T."/>
            <person name="Thomas J."/>
            <person name="Vandecasteele C."/>
            <person name="Vares D."/>
            <person name="Vear F."/>
            <person name="Vautrin S."/>
            <person name="Crespi M."/>
            <person name="Mangin B."/>
            <person name="Burke J.M."/>
            <person name="Salse J."/>
            <person name="Munos S."/>
            <person name="Vincourt P."/>
            <person name="Rieseberg L.H."/>
            <person name="Langlade N.B."/>
        </authorList>
    </citation>
    <scope>NUCLEOTIDE SEQUENCE [LARGE SCALE GENOMIC DNA]</scope>
    <source>
        <strain evidence="2">cv. SF193</strain>
    </source>
</reference>
<dbReference type="Proteomes" id="UP000215914">
    <property type="component" value="Chromosome 3"/>
</dbReference>
<protein>
    <submittedName>
        <fullName evidence="1">Uncharacterized protein</fullName>
    </submittedName>
</protein>
<accession>A0A251VBB8</accession>
<dbReference type="AlphaFoldDB" id="A0A251VBB8"/>
<name>A0A251VBB8_HELAN</name>
<evidence type="ECO:0000313" key="2">
    <source>
        <dbReference type="Proteomes" id="UP000215914"/>
    </source>
</evidence>
<keyword evidence="2" id="KW-1185">Reference proteome</keyword>
<evidence type="ECO:0000313" key="1">
    <source>
        <dbReference type="EMBL" id="OTG32907.1"/>
    </source>
</evidence>
<dbReference type="InParanoid" id="A0A251VBB8"/>
<dbReference type="EMBL" id="CM007892">
    <property type="protein sequence ID" value="OTG32907.1"/>
    <property type="molecule type" value="Genomic_DNA"/>
</dbReference>
<gene>
    <name evidence="1" type="ORF">HannXRQ_Chr03g0091751</name>
</gene>
<sequence>MKLSMTTSWEYYNPIPIYYFTSVFPSKFSRLYILWLCSPIPVENARPSKLSFTTNLFHCSDS</sequence>
<proteinExistence type="predicted"/>
<organism evidence="1 2">
    <name type="scientific">Helianthus annuus</name>
    <name type="common">Common sunflower</name>
    <dbReference type="NCBI Taxonomy" id="4232"/>
    <lineage>
        <taxon>Eukaryota</taxon>
        <taxon>Viridiplantae</taxon>
        <taxon>Streptophyta</taxon>
        <taxon>Embryophyta</taxon>
        <taxon>Tracheophyta</taxon>
        <taxon>Spermatophyta</taxon>
        <taxon>Magnoliopsida</taxon>
        <taxon>eudicotyledons</taxon>
        <taxon>Gunneridae</taxon>
        <taxon>Pentapetalae</taxon>
        <taxon>asterids</taxon>
        <taxon>campanulids</taxon>
        <taxon>Asterales</taxon>
        <taxon>Asteraceae</taxon>
        <taxon>Asteroideae</taxon>
        <taxon>Heliantheae alliance</taxon>
        <taxon>Heliantheae</taxon>
        <taxon>Helianthus</taxon>
    </lineage>
</organism>